<accession>A0AAV5CCL0</accession>
<protein>
    <submittedName>
        <fullName evidence="2">Uncharacterized protein</fullName>
    </submittedName>
</protein>
<sequence>MPPLPELPCPSVSQSRRPSSPPHHRRWPTQAPQTLADAHSTCLFCSAEPPYPTIVSQAELIAAAQEMLSSSGHGCGGIRAGETWAWHDVGREVERERALLLSDTRGLGGGRCGGGRGHRWR</sequence>
<reference evidence="2" key="2">
    <citation type="submission" date="2021-12" db="EMBL/GenBank/DDBJ databases">
        <title>Resequencing data analysis of finger millet.</title>
        <authorList>
            <person name="Hatakeyama M."/>
            <person name="Aluri S."/>
            <person name="Balachadran M.T."/>
            <person name="Sivarajan S.R."/>
            <person name="Poveda L."/>
            <person name="Shimizu-Inatsugi R."/>
            <person name="Schlapbach R."/>
            <person name="Sreeman S.M."/>
            <person name="Shimizu K.K."/>
        </authorList>
    </citation>
    <scope>NUCLEOTIDE SEQUENCE</scope>
</reference>
<comment type="caution">
    <text evidence="2">The sequence shown here is derived from an EMBL/GenBank/DDBJ whole genome shotgun (WGS) entry which is preliminary data.</text>
</comment>
<evidence type="ECO:0000256" key="1">
    <source>
        <dbReference type="SAM" id="MobiDB-lite"/>
    </source>
</evidence>
<feature type="region of interest" description="Disordered" evidence="1">
    <location>
        <begin position="1"/>
        <end position="33"/>
    </location>
</feature>
<organism evidence="2 3">
    <name type="scientific">Eleusine coracana subsp. coracana</name>
    <dbReference type="NCBI Taxonomy" id="191504"/>
    <lineage>
        <taxon>Eukaryota</taxon>
        <taxon>Viridiplantae</taxon>
        <taxon>Streptophyta</taxon>
        <taxon>Embryophyta</taxon>
        <taxon>Tracheophyta</taxon>
        <taxon>Spermatophyta</taxon>
        <taxon>Magnoliopsida</taxon>
        <taxon>Liliopsida</taxon>
        <taxon>Poales</taxon>
        <taxon>Poaceae</taxon>
        <taxon>PACMAD clade</taxon>
        <taxon>Chloridoideae</taxon>
        <taxon>Cynodonteae</taxon>
        <taxon>Eleusininae</taxon>
        <taxon>Eleusine</taxon>
    </lineage>
</organism>
<dbReference type="EMBL" id="BQKI01000006">
    <property type="protein sequence ID" value="GJM95839.1"/>
    <property type="molecule type" value="Genomic_DNA"/>
</dbReference>
<evidence type="ECO:0000313" key="3">
    <source>
        <dbReference type="Proteomes" id="UP001054889"/>
    </source>
</evidence>
<reference evidence="2" key="1">
    <citation type="journal article" date="2018" name="DNA Res.">
        <title>Multiple hybrid de novo genome assembly of finger millet, an orphan allotetraploid crop.</title>
        <authorList>
            <person name="Hatakeyama M."/>
            <person name="Aluri S."/>
            <person name="Balachadran M.T."/>
            <person name="Sivarajan S.R."/>
            <person name="Patrignani A."/>
            <person name="Gruter S."/>
            <person name="Poveda L."/>
            <person name="Shimizu-Inatsugi R."/>
            <person name="Baeten J."/>
            <person name="Francoijs K.J."/>
            <person name="Nataraja K.N."/>
            <person name="Reddy Y.A.N."/>
            <person name="Phadnis S."/>
            <person name="Ravikumar R.L."/>
            <person name="Schlapbach R."/>
            <person name="Sreeman S.M."/>
            <person name="Shimizu K.K."/>
        </authorList>
    </citation>
    <scope>NUCLEOTIDE SEQUENCE</scope>
</reference>
<evidence type="ECO:0000313" key="2">
    <source>
        <dbReference type="EMBL" id="GJM95839.1"/>
    </source>
</evidence>
<proteinExistence type="predicted"/>
<dbReference type="AlphaFoldDB" id="A0AAV5CCL0"/>
<name>A0AAV5CCL0_ELECO</name>
<feature type="compositionally biased region" description="Low complexity" evidence="1">
    <location>
        <begin position="9"/>
        <end position="18"/>
    </location>
</feature>
<dbReference type="Proteomes" id="UP001054889">
    <property type="component" value="Unassembled WGS sequence"/>
</dbReference>
<keyword evidence="3" id="KW-1185">Reference proteome</keyword>
<gene>
    <name evidence="2" type="primary">ga12618</name>
    <name evidence="2" type="ORF">PR202_ga12618</name>
</gene>